<feature type="chain" id="PRO_5036464353" description="Prokineticin domain-containing protein" evidence="2">
    <location>
        <begin position="20"/>
        <end position="146"/>
    </location>
</feature>
<gene>
    <name evidence="3" type="primary">AVEN_218520_1</name>
    <name evidence="3" type="ORF">NPIL_335131</name>
</gene>
<proteinExistence type="predicted"/>
<keyword evidence="4" id="KW-1185">Reference proteome</keyword>
<dbReference type="OrthoDB" id="6435808at2759"/>
<feature type="region of interest" description="Disordered" evidence="1">
    <location>
        <begin position="114"/>
        <end position="146"/>
    </location>
</feature>
<dbReference type="GO" id="GO:0008047">
    <property type="term" value="F:enzyme activator activity"/>
    <property type="evidence" value="ECO:0007669"/>
    <property type="project" value="InterPro"/>
</dbReference>
<dbReference type="EMBL" id="BMAW01104572">
    <property type="protein sequence ID" value="GFT15249.1"/>
    <property type="molecule type" value="Genomic_DNA"/>
</dbReference>
<evidence type="ECO:0000313" key="4">
    <source>
        <dbReference type="Proteomes" id="UP000887013"/>
    </source>
</evidence>
<feature type="signal peptide" evidence="2">
    <location>
        <begin position="1"/>
        <end position="19"/>
    </location>
</feature>
<evidence type="ECO:0000256" key="1">
    <source>
        <dbReference type="SAM" id="MobiDB-lite"/>
    </source>
</evidence>
<reference evidence="3" key="1">
    <citation type="submission" date="2020-08" db="EMBL/GenBank/DDBJ databases">
        <title>Multicomponent nature underlies the extraordinary mechanical properties of spider dragline silk.</title>
        <authorList>
            <person name="Kono N."/>
            <person name="Nakamura H."/>
            <person name="Mori M."/>
            <person name="Yoshida Y."/>
            <person name="Ohtoshi R."/>
            <person name="Malay A.D."/>
            <person name="Moran D.A.P."/>
            <person name="Tomita M."/>
            <person name="Numata K."/>
            <person name="Arakawa K."/>
        </authorList>
    </citation>
    <scope>NUCLEOTIDE SEQUENCE</scope>
</reference>
<dbReference type="GO" id="GO:0007586">
    <property type="term" value="P:digestion"/>
    <property type="evidence" value="ECO:0007669"/>
    <property type="project" value="InterPro"/>
</dbReference>
<feature type="compositionally biased region" description="Low complexity" evidence="1">
    <location>
        <begin position="116"/>
        <end position="135"/>
    </location>
</feature>
<comment type="caution">
    <text evidence="3">The sequence shown here is derived from an EMBL/GenBank/DDBJ whole genome shotgun (WGS) entry which is preliminary data.</text>
</comment>
<dbReference type="PANTHER" id="PTHR10041:SF5">
    <property type="entry name" value="LEUCINE-RICH COLIPASE-LIKE PROTEIN 1"/>
    <property type="match status" value="1"/>
</dbReference>
<organism evidence="3 4">
    <name type="scientific">Nephila pilipes</name>
    <name type="common">Giant wood spider</name>
    <name type="synonym">Nephila maculata</name>
    <dbReference type="NCBI Taxonomy" id="299642"/>
    <lineage>
        <taxon>Eukaryota</taxon>
        <taxon>Metazoa</taxon>
        <taxon>Ecdysozoa</taxon>
        <taxon>Arthropoda</taxon>
        <taxon>Chelicerata</taxon>
        <taxon>Arachnida</taxon>
        <taxon>Araneae</taxon>
        <taxon>Araneomorphae</taxon>
        <taxon>Entelegynae</taxon>
        <taxon>Araneoidea</taxon>
        <taxon>Nephilidae</taxon>
        <taxon>Nephila</taxon>
    </lineage>
</organism>
<dbReference type="PANTHER" id="PTHR10041">
    <property type="entry name" value="COLIPASE"/>
    <property type="match status" value="1"/>
</dbReference>
<dbReference type="InterPro" id="IPR001981">
    <property type="entry name" value="Colipase"/>
</dbReference>
<dbReference type="GO" id="GO:0016042">
    <property type="term" value="P:lipid catabolic process"/>
    <property type="evidence" value="ECO:0007669"/>
    <property type="project" value="InterPro"/>
</dbReference>
<protein>
    <recommendedName>
        <fullName evidence="5">Prokineticin domain-containing protein</fullName>
    </recommendedName>
</protein>
<dbReference type="Proteomes" id="UP000887013">
    <property type="component" value="Unassembled WGS sequence"/>
</dbReference>
<evidence type="ECO:0008006" key="5">
    <source>
        <dbReference type="Google" id="ProtNLM"/>
    </source>
</evidence>
<dbReference type="GO" id="GO:0005576">
    <property type="term" value="C:extracellular region"/>
    <property type="evidence" value="ECO:0007669"/>
    <property type="project" value="InterPro"/>
</dbReference>
<dbReference type="AlphaFoldDB" id="A0A8X6NHL5"/>
<dbReference type="Gene3D" id="2.10.80.10">
    <property type="entry name" value="Lipase, subunit A"/>
    <property type="match status" value="1"/>
</dbReference>
<sequence>MKFLIFAAVIVFVVVEVTAPPPPPPSRPPRPPKAKKCSSSEDCDAGECCVDDGFAFFRKGKCKKLATEGKSCNLEGELFHDRYMRHCPCVEGLTCEAEKKIEVPWEGEIRINERCVSPTSTSAEPEPETTVVPETEAPEPEPEAEE</sequence>
<feature type="compositionally biased region" description="Acidic residues" evidence="1">
    <location>
        <begin position="136"/>
        <end position="146"/>
    </location>
</feature>
<feature type="region of interest" description="Disordered" evidence="1">
    <location>
        <begin position="21"/>
        <end position="43"/>
    </location>
</feature>
<keyword evidence="2" id="KW-0732">Signal</keyword>
<accession>A0A8X6NHL5</accession>
<name>A0A8X6NHL5_NEPPI</name>
<evidence type="ECO:0000256" key="2">
    <source>
        <dbReference type="SAM" id="SignalP"/>
    </source>
</evidence>
<evidence type="ECO:0000313" key="3">
    <source>
        <dbReference type="EMBL" id="GFT15249.1"/>
    </source>
</evidence>